<keyword evidence="1" id="KW-0812">Transmembrane</keyword>
<keyword evidence="1" id="KW-0472">Membrane</keyword>
<evidence type="ECO:0000256" key="1">
    <source>
        <dbReference type="SAM" id="Phobius"/>
    </source>
</evidence>
<feature type="transmembrane region" description="Helical" evidence="1">
    <location>
        <begin position="12"/>
        <end position="31"/>
    </location>
</feature>
<sequence>MMLQHVESVIKQSLQMVVAIYALIAGPSFVLDVEVVSLCDQTM</sequence>
<dbReference type="EMBL" id="PPHD01058412">
    <property type="protein sequence ID" value="POI22415.1"/>
    <property type="molecule type" value="Genomic_DNA"/>
</dbReference>
<protein>
    <submittedName>
        <fullName evidence="2">Uncharacterized protein</fullName>
    </submittedName>
</protein>
<evidence type="ECO:0000313" key="2">
    <source>
        <dbReference type="EMBL" id="POI22415.1"/>
    </source>
</evidence>
<reference evidence="2 3" key="1">
    <citation type="submission" date="2018-01" db="EMBL/GenBank/DDBJ databases">
        <title>Comparison of the Chinese Bamboo Partridge and Red Junglefowl genome sequences highlights the importance of demography in genome evolution.</title>
        <authorList>
            <person name="Tiley G.P."/>
            <person name="Kimball R.T."/>
            <person name="Braun E.L."/>
            <person name="Burleigh J.G."/>
        </authorList>
    </citation>
    <scope>NUCLEOTIDE SEQUENCE [LARGE SCALE GENOMIC DNA]</scope>
    <source>
        <strain evidence="2">RTK389</strain>
        <tissue evidence="2">Blood</tissue>
    </source>
</reference>
<accession>A0A2P4SE72</accession>
<name>A0A2P4SE72_BAMTH</name>
<gene>
    <name evidence="2" type="ORF">CIB84_013837</name>
</gene>
<dbReference type="AlphaFoldDB" id="A0A2P4SE72"/>
<comment type="caution">
    <text evidence="2">The sequence shown here is derived from an EMBL/GenBank/DDBJ whole genome shotgun (WGS) entry which is preliminary data.</text>
</comment>
<dbReference type="Proteomes" id="UP000237246">
    <property type="component" value="Unassembled WGS sequence"/>
</dbReference>
<keyword evidence="1" id="KW-1133">Transmembrane helix</keyword>
<proteinExistence type="predicted"/>
<keyword evidence="3" id="KW-1185">Reference proteome</keyword>
<organism evidence="2 3">
    <name type="scientific">Bambusicola thoracicus</name>
    <name type="common">Chinese bamboo-partridge</name>
    <name type="synonym">Perdix thoracica</name>
    <dbReference type="NCBI Taxonomy" id="9083"/>
    <lineage>
        <taxon>Eukaryota</taxon>
        <taxon>Metazoa</taxon>
        <taxon>Chordata</taxon>
        <taxon>Craniata</taxon>
        <taxon>Vertebrata</taxon>
        <taxon>Euteleostomi</taxon>
        <taxon>Archelosauria</taxon>
        <taxon>Archosauria</taxon>
        <taxon>Dinosauria</taxon>
        <taxon>Saurischia</taxon>
        <taxon>Theropoda</taxon>
        <taxon>Coelurosauria</taxon>
        <taxon>Aves</taxon>
        <taxon>Neognathae</taxon>
        <taxon>Galloanserae</taxon>
        <taxon>Galliformes</taxon>
        <taxon>Phasianidae</taxon>
        <taxon>Perdicinae</taxon>
        <taxon>Bambusicola</taxon>
    </lineage>
</organism>
<evidence type="ECO:0000313" key="3">
    <source>
        <dbReference type="Proteomes" id="UP000237246"/>
    </source>
</evidence>